<accession>A0A3M0B686</accession>
<evidence type="ECO:0000259" key="2">
    <source>
        <dbReference type="Pfam" id="PF11127"/>
    </source>
</evidence>
<feature type="transmembrane region" description="Helical" evidence="1">
    <location>
        <begin position="9"/>
        <end position="26"/>
    </location>
</feature>
<evidence type="ECO:0000313" key="4">
    <source>
        <dbReference type="Proteomes" id="UP000280842"/>
    </source>
</evidence>
<keyword evidence="1" id="KW-0472">Membrane</keyword>
<feature type="transmembrane region" description="Helical" evidence="1">
    <location>
        <begin position="32"/>
        <end position="55"/>
    </location>
</feature>
<reference evidence="3 4" key="1">
    <citation type="submission" date="2018-10" db="EMBL/GenBank/DDBJ databases">
        <title>Genomic Encyclopedia of Archaeal and Bacterial Type Strains, Phase II (KMG-II): from individual species to whole genera.</title>
        <authorList>
            <person name="Goeker M."/>
        </authorList>
    </citation>
    <scope>NUCLEOTIDE SEQUENCE [LARGE SCALE GENOMIC DNA]</scope>
    <source>
        <strain evidence="3 4">VM1</strain>
    </source>
</reference>
<proteinExistence type="predicted"/>
<dbReference type="InterPro" id="IPR021309">
    <property type="entry name" value="YgaP-like_TM"/>
</dbReference>
<keyword evidence="4" id="KW-1185">Reference proteome</keyword>
<protein>
    <recommendedName>
        <fullName evidence="2">Inner membrane protein YgaP-like transmembrane domain-containing protein</fullName>
    </recommendedName>
</protein>
<keyword evidence="1" id="KW-0812">Transmembrane</keyword>
<dbReference type="AlphaFoldDB" id="A0A3M0B686"/>
<dbReference type="RefSeq" id="WP_121923705.1">
    <property type="nucleotide sequence ID" value="NZ_REFO01000016.1"/>
</dbReference>
<comment type="caution">
    <text evidence="3">The sequence shown here is derived from an EMBL/GenBank/DDBJ whole genome shotgun (WGS) entry which is preliminary data.</text>
</comment>
<gene>
    <name evidence="3" type="ORF">CLV39_1606</name>
</gene>
<sequence>MTPMRAQRIFMGILLTIALVLMHSGFSWGEYIIWFMIFMLIFSGITGFCPSDAVFGKLFGKKVNEDSCCQ</sequence>
<evidence type="ECO:0000313" key="3">
    <source>
        <dbReference type="EMBL" id="RMA92557.1"/>
    </source>
</evidence>
<dbReference type="Pfam" id="PF11127">
    <property type="entry name" value="YgaP-like_TM"/>
    <property type="match status" value="1"/>
</dbReference>
<keyword evidence="1" id="KW-1133">Transmembrane helix</keyword>
<dbReference type="OrthoDB" id="9799383at2"/>
<dbReference type="EMBL" id="REFO01000016">
    <property type="protein sequence ID" value="RMA92557.1"/>
    <property type="molecule type" value="Genomic_DNA"/>
</dbReference>
<feature type="domain" description="Inner membrane protein YgaP-like transmembrane" evidence="2">
    <location>
        <begin position="5"/>
        <end position="57"/>
    </location>
</feature>
<evidence type="ECO:0000256" key="1">
    <source>
        <dbReference type="SAM" id="Phobius"/>
    </source>
</evidence>
<name>A0A3M0B686_9AQUI</name>
<organism evidence="3 4">
    <name type="scientific">Hydrogenothermus marinus</name>
    <dbReference type="NCBI Taxonomy" id="133270"/>
    <lineage>
        <taxon>Bacteria</taxon>
        <taxon>Pseudomonadati</taxon>
        <taxon>Aquificota</taxon>
        <taxon>Aquificia</taxon>
        <taxon>Aquificales</taxon>
        <taxon>Hydrogenothermaceae</taxon>
        <taxon>Hydrogenothermus</taxon>
    </lineage>
</organism>
<dbReference type="Proteomes" id="UP000280842">
    <property type="component" value="Unassembled WGS sequence"/>
</dbReference>
<dbReference type="Gene3D" id="6.10.140.1340">
    <property type="match status" value="1"/>
</dbReference>